<dbReference type="OrthoDB" id="7461964at2759"/>
<keyword evidence="2" id="KW-0812">Transmembrane</keyword>
<dbReference type="Proteomes" id="UP000691718">
    <property type="component" value="Unassembled WGS sequence"/>
</dbReference>
<evidence type="ECO:0000256" key="1">
    <source>
        <dbReference type="SAM" id="MobiDB-lite"/>
    </source>
</evidence>
<feature type="transmembrane region" description="Helical" evidence="2">
    <location>
        <begin position="304"/>
        <end position="324"/>
    </location>
</feature>
<gene>
    <name evidence="3" type="ORF">PAPOLLO_LOCUS25102</name>
</gene>
<feature type="transmembrane region" description="Helical" evidence="2">
    <location>
        <begin position="244"/>
        <end position="263"/>
    </location>
</feature>
<keyword evidence="2" id="KW-0472">Membrane</keyword>
<evidence type="ECO:0000313" key="4">
    <source>
        <dbReference type="Proteomes" id="UP000691718"/>
    </source>
</evidence>
<feature type="region of interest" description="Disordered" evidence="1">
    <location>
        <begin position="348"/>
        <end position="381"/>
    </location>
</feature>
<keyword evidence="2" id="KW-1133">Transmembrane helix</keyword>
<dbReference type="AlphaFoldDB" id="A0A8S3Y6R0"/>
<accession>A0A8S3Y6R0</accession>
<comment type="caution">
    <text evidence="3">The sequence shown here is derived from an EMBL/GenBank/DDBJ whole genome shotgun (WGS) entry which is preliminary data.</text>
</comment>
<protein>
    <submittedName>
        <fullName evidence="3">(apollo) hypothetical protein</fullName>
    </submittedName>
</protein>
<evidence type="ECO:0000313" key="3">
    <source>
        <dbReference type="EMBL" id="CAG5051526.1"/>
    </source>
</evidence>
<sequence length="381" mass="42928">MVCGTGPAPNQADTVAFWRGLWSEPVNHSEDLWTKVVASHCASITPMEPIITTPDDVAEAVRRAPNWKSPGFDGLYHYWLKGFMVCHAVLARNFQEAFNQKSLPSLFTTGITHLVPKEQNINCRFCGNSTSFKMQVITSKFPYLNSLAMCFVIGYLHLLSTTVNISCHFLLVSIVSGGFQCDVDANSLRAVEGQWLDPILLFLNLGTHGFYPFPIIITRIIKYIPKSNQPNCYPGILHIYLNDVLHFLINVIWLRLVISFISAVHKRDPERMRMLYGLSLVKLAAQVIYLVFKPDTLITSEEFLLCVIDICIAALFVRIMSICITRLRAEKLQPINDQPPSYVECITTSPTPNQSQNLKKESENVLPIEDNNNQSPTVLPI</sequence>
<feature type="compositionally biased region" description="Polar residues" evidence="1">
    <location>
        <begin position="348"/>
        <end position="357"/>
    </location>
</feature>
<dbReference type="EMBL" id="CAJQZP010001501">
    <property type="protein sequence ID" value="CAG5051526.1"/>
    <property type="molecule type" value="Genomic_DNA"/>
</dbReference>
<organism evidence="3 4">
    <name type="scientific">Parnassius apollo</name>
    <name type="common">Apollo butterfly</name>
    <name type="synonym">Papilio apollo</name>
    <dbReference type="NCBI Taxonomy" id="110799"/>
    <lineage>
        <taxon>Eukaryota</taxon>
        <taxon>Metazoa</taxon>
        <taxon>Ecdysozoa</taxon>
        <taxon>Arthropoda</taxon>
        <taxon>Hexapoda</taxon>
        <taxon>Insecta</taxon>
        <taxon>Pterygota</taxon>
        <taxon>Neoptera</taxon>
        <taxon>Endopterygota</taxon>
        <taxon>Lepidoptera</taxon>
        <taxon>Glossata</taxon>
        <taxon>Ditrysia</taxon>
        <taxon>Papilionoidea</taxon>
        <taxon>Papilionidae</taxon>
        <taxon>Parnassiinae</taxon>
        <taxon>Parnassini</taxon>
        <taxon>Parnassius</taxon>
        <taxon>Parnassius</taxon>
    </lineage>
</organism>
<proteinExistence type="predicted"/>
<name>A0A8S3Y6R0_PARAO</name>
<evidence type="ECO:0000256" key="2">
    <source>
        <dbReference type="SAM" id="Phobius"/>
    </source>
</evidence>
<reference evidence="3" key="1">
    <citation type="submission" date="2021-04" db="EMBL/GenBank/DDBJ databases">
        <authorList>
            <person name="Tunstrom K."/>
        </authorList>
    </citation>
    <scope>NUCLEOTIDE SEQUENCE</scope>
</reference>
<feature type="compositionally biased region" description="Polar residues" evidence="1">
    <location>
        <begin position="370"/>
        <end position="381"/>
    </location>
</feature>
<keyword evidence="4" id="KW-1185">Reference proteome</keyword>
<feature type="transmembrane region" description="Helical" evidence="2">
    <location>
        <begin position="275"/>
        <end position="292"/>
    </location>
</feature>